<sequence>MEKRLAIKVIFLTMSLYIMHFIGMGFFIEAFIAILRKNGVSLEFIGLLYTLGLLWAFKFLWAPIIDRFNFGQLGHYKIWIIVFQILMTITLFFMMFFDISKDLNIIAILVFLFAFFASSLNISIDAFFYKIVNKKYYSDVSAIRSASSIVGMILGGGIGLIIYTKIDWIYTILILAIINILTIFQLLFYKESSSVNCSIEEINYKQFFIFWNTKSKKIWLFLLLLYSSATSSAFGLITPFLVDLGWSLDKIGFIVYTIGYGVGFLSSFIASYLIQKFGKKMVLIFTSFGQILALLMLIYLFKYNYTIVVIFVVSLIFIMYTPGFVIINTLIMDMSSEDSPASQIAIQNGIFVLSGTMFMSFSVIIAGNLGYEKAIYIFAIIGLVSLYLSTKIDYILKNNK</sequence>
<feature type="transmembrane region" description="Helical" evidence="6">
    <location>
        <begin position="103"/>
        <end position="129"/>
    </location>
</feature>
<feature type="transmembrane region" description="Helical" evidence="6">
    <location>
        <begin position="44"/>
        <end position="64"/>
    </location>
</feature>
<dbReference type="RefSeq" id="WP_284093523.1">
    <property type="nucleotide sequence ID" value="NZ_JAQTJC010000010.1"/>
</dbReference>
<feature type="transmembrane region" description="Helical" evidence="6">
    <location>
        <begin position="9"/>
        <end position="32"/>
    </location>
</feature>
<organism evidence="8 9">
    <name type="scientific">Aliarcobacter butzleri</name>
    <dbReference type="NCBI Taxonomy" id="28197"/>
    <lineage>
        <taxon>Bacteria</taxon>
        <taxon>Pseudomonadati</taxon>
        <taxon>Campylobacterota</taxon>
        <taxon>Epsilonproteobacteria</taxon>
        <taxon>Campylobacterales</taxon>
        <taxon>Arcobacteraceae</taxon>
        <taxon>Aliarcobacter</taxon>
    </lineage>
</organism>
<dbReference type="PROSITE" id="PS50850">
    <property type="entry name" value="MFS"/>
    <property type="match status" value="1"/>
</dbReference>
<dbReference type="Proteomes" id="UP001237501">
    <property type="component" value="Unassembled WGS sequence"/>
</dbReference>
<comment type="subcellular location">
    <subcellularLocation>
        <location evidence="1">Membrane</location>
        <topology evidence="1">Multi-pass membrane protein</topology>
    </subcellularLocation>
</comment>
<gene>
    <name evidence="8" type="ORF">PT517_07890</name>
</gene>
<dbReference type="InterPro" id="IPR036259">
    <property type="entry name" value="MFS_trans_sf"/>
</dbReference>
<dbReference type="GO" id="GO:0022857">
    <property type="term" value="F:transmembrane transporter activity"/>
    <property type="evidence" value="ECO:0007669"/>
    <property type="project" value="InterPro"/>
</dbReference>
<evidence type="ECO:0000256" key="4">
    <source>
        <dbReference type="ARBA" id="ARBA00022989"/>
    </source>
</evidence>
<proteinExistence type="predicted"/>
<dbReference type="GO" id="GO:0016020">
    <property type="term" value="C:membrane"/>
    <property type="evidence" value="ECO:0007669"/>
    <property type="project" value="UniProtKB-SubCell"/>
</dbReference>
<feature type="transmembrane region" description="Helical" evidence="6">
    <location>
        <begin position="141"/>
        <end position="162"/>
    </location>
</feature>
<protein>
    <submittedName>
        <fullName evidence="8">MFS transporter</fullName>
    </submittedName>
</protein>
<comment type="caution">
    <text evidence="8">The sequence shown here is derived from an EMBL/GenBank/DDBJ whole genome shotgun (WGS) entry which is preliminary data.</text>
</comment>
<dbReference type="InterPro" id="IPR011701">
    <property type="entry name" value="MFS"/>
</dbReference>
<dbReference type="Pfam" id="PF07690">
    <property type="entry name" value="MFS_1"/>
    <property type="match status" value="1"/>
</dbReference>
<evidence type="ECO:0000256" key="5">
    <source>
        <dbReference type="ARBA" id="ARBA00023136"/>
    </source>
</evidence>
<feature type="transmembrane region" description="Helical" evidence="6">
    <location>
        <begin position="307"/>
        <end position="330"/>
    </location>
</feature>
<keyword evidence="4 6" id="KW-1133">Transmembrane helix</keyword>
<dbReference type="InterPro" id="IPR020846">
    <property type="entry name" value="MFS_dom"/>
</dbReference>
<keyword evidence="2" id="KW-0813">Transport</keyword>
<evidence type="ECO:0000256" key="2">
    <source>
        <dbReference type="ARBA" id="ARBA00022448"/>
    </source>
</evidence>
<feature type="domain" description="Major facilitator superfamily (MFS) profile" evidence="7">
    <location>
        <begin position="9"/>
        <end position="397"/>
    </location>
</feature>
<dbReference type="AlphaFoldDB" id="A0AAW6VIM7"/>
<reference evidence="8" key="1">
    <citation type="journal article" date="2023" name="Antibiotics">
        <title>Genomic Characterization of Antibiotic-Resistant Campylobacterales Isolated from Chilean Poultry Meat.</title>
        <authorList>
            <person name="Concha-Toloza M."/>
            <person name="Lopez-Cantillo M."/>
            <person name="Molina-Mora J.A."/>
            <person name="Collado L."/>
        </authorList>
    </citation>
    <scope>NUCLEOTIDE SEQUENCE</scope>
    <source>
        <strain evidence="8">FR1p153A2</strain>
    </source>
</reference>
<name>A0AAW6VIM7_9BACT</name>
<dbReference type="PANTHER" id="PTHR12778">
    <property type="entry name" value="SOLUTE CARRIER FAMILY 33 ACETYL-COA TRANSPORTER -RELATED"/>
    <property type="match status" value="1"/>
</dbReference>
<evidence type="ECO:0000259" key="7">
    <source>
        <dbReference type="PROSITE" id="PS50850"/>
    </source>
</evidence>
<keyword evidence="3 6" id="KW-0812">Transmembrane</keyword>
<feature type="transmembrane region" description="Helical" evidence="6">
    <location>
        <begin position="350"/>
        <end position="369"/>
    </location>
</feature>
<feature type="transmembrane region" description="Helical" evidence="6">
    <location>
        <begin position="76"/>
        <end position="97"/>
    </location>
</feature>
<evidence type="ECO:0000256" key="1">
    <source>
        <dbReference type="ARBA" id="ARBA00004141"/>
    </source>
</evidence>
<dbReference type="SUPFAM" id="SSF103473">
    <property type="entry name" value="MFS general substrate transporter"/>
    <property type="match status" value="1"/>
</dbReference>
<evidence type="ECO:0000256" key="6">
    <source>
        <dbReference type="SAM" id="Phobius"/>
    </source>
</evidence>
<feature type="transmembrane region" description="Helical" evidence="6">
    <location>
        <begin position="253"/>
        <end position="274"/>
    </location>
</feature>
<feature type="transmembrane region" description="Helical" evidence="6">
    <location>
        <begin position="375"/>
        <end position="396"/>
    </location>
</feature>
<accession>A0AAW6VIM7</accession>
<dbReference type="InterPro" id="IPR004752">
    <property type="entry name" value="AmpG_permease/AT-1"/>
</dbReference>
<dbReference type="PANTHER" id="PTHR12778:SF10">
    <property type="entry name" value="MAJOR FACILITATOR SUPERFAMILY DOMAIN-CONTAINING PROTEIN 3"/>
    <property type="match status" value="1"/>
</dbReference>
<feature type="transmembrane region" description="Helical" evidence="6">
    <location>
        <begin position="281"/>
        <end position="301"/>
    </location>
</feature>
<reference evidence="8" key="2">
    <citation type="submission" date="2023-02" db="EMBL/GenBank/DDBJ databases">
        <authorList>
            <person name="Concha-Toloza M."/>
            <person name="Lopez-Cantillo M."/>
            <person name="Molina-Mora J."/>
            <person name="Collado L."/>
        </authorList>
    </citation>
    <scope>NUCLEOTIDE SEQUENCE</scope>
    <source>
        <strain evidence="8">FR1p153A2</strain>
    </source>
</reference>
<feature type="transmembrane region" description="Helical" evidence="6">
    <location>
        <begin position="218"/>
        <end position="241"/>
    </location>
</feature>
<evidence type="ECO:0000313" key="8">
    <source>
        <dbReference type="EMBL" id="MDK2041700.1"/>
    </source>
</evidence>
<keyword evidence="5 6" id="KW-0472">Membrane</keyword>
<evidence type="ECO:0000256" key="3">
    <source>
        <dbReference type="ARBA" id="ARBA00022692"/>
    </source>
</evidence>
<evidence type="ECO:0000313" key="9">
    <source>
        <dbReference type="Proteomes" id="UP001237501"/>
    </source>
</evidence>
<feature type="transmembrane region" description="Helical" evidence="6">
    <location>
        <begin position="168"/>
        <end position="189"/>
    </location>
</feature>
<dbReference type="Gene3D" id="1.20.1250.20">
    <property type="entry name" value="MFS general substrate transporter like domains"/>
    <property type="match status" value="2"/>
</dbReference>
<dbReference type="EMBL" id="JAQTJK010000008">
    <property type="protein sequence ID" value="MDK2041700.1"/>
    <property type="molecule type" value="Genomic_DNA"/>
</dbReference>